<evidence type="ECO:0000256" key="6">
    <source>
        <dbReference type="ARBA" id="ARBA00022801"/>
    </source>
</evidence>
<evidence type="ECO:0000256" key="2">
    <source>
        <dbReference type="ARBA" id="ARBA00009085"/>
    </source>
</evidence>
<feature type="domain" description="Rhodanese" evidence="9">
    <location>
        <begin position="435"/>
        <end position="558"/>
    </location>
</feature>
<reference evidence="12" key="1">
    <citation type="submission" date="2024-06" db="EMBL/GenBank/DDBJ databases">
        <title>Multi-omics analyses provide insights into the biosynthesis of the anticancer antibiotic pleurotin in Hohenbuehelia grisea.</title>
        <authorList>
            <person name="Weaver J.A."/>
            <person name="Alberti F."/>
        </authorList>
    </citation>
    <scope>NUCLEOTIDE SEQUENCE [LARGE SCALE GENOMIC DNA]</scope>
    <source>
        <strain evidence="12">T-177</strain>
    </source>
</reference>
<feature type="region of interest" description="Disordered" evidence="8">
    <location>
        <begin position="1"/>
        <end position="61"/>
    </location>
</feature>
<feature type="compositionally biased region" description="Polar residues" evidence="8">
    <location>
        <begin position="590"/>
        <end position="600"/>
    </location>
</feature>
<feature type="compositionally biased region" description="Low complexity" evidence="8">
    <location>
        <begin position="216"/>
        <end position="244"/>
    </location>
</feature>
<feature type="compositionally biased region" description="Low complexity" evidence="8">
    <location>
        <begin position="22"/>
        <end position="37"/>
    </location>
</feature>
<evidence type="ECO:0000256" key="5">
    <source>
        <dbReference type="ARBA" id="ARBA00022786"/>
    </source>
</evidence>
<keyword evidence="6" id="KW-0378">Hydrolase</keyword>
<feature type="region of interest" description="Disordered" evidence="8">
    <location>
        <begin position="326"/>
        <end position="419"/>
    </location>
</feature>
<feature type="compositionally biased region" description="Low complexity" evidence="8">
    <location>
        <begin position="280"/>
        <end position="289"/>
    </location>
</feature>
<keyword evidence="7" id="KW-0788">Thiol protease</keyword>
<dbReference type="Gene3D" id="3.40.250.10">
    <property type="entry name" value="Rhodanese-like domain"/>
    <property type="match status" value="1"/>
</dbReference>
<feature type="region of interest" description="Disordered" evidence="8">
    <location>
        <begin position="560"/>
        <end position="621"/>
    </location>
</feature>
<keyword evidence="5" id="KW-0833">Ubl conjugation pathway</keyword>
<dbReference type="Pfam" id="PF00443">
    <property type="entry name" value="UCH"/>
    <property type="match status" value="1"/>
</dbReference>
<feature type="domain" description="USP" evidence="10">
    <location>
        <begin position="844"/>
        <end position="1200"/>
    </location>
</feature>
<feature type="compositionally biased region" description="Polar residues" evidence="8">
    <location>
        <begin position="9"/>
        <end position="21"/>
    </location>
</feature>
<evidence type="ECO:0000256" key="4">
    <source>
        <dbReference type="ARBA" id="ARBA00022670"/>
    </source>
</evidence>
<dbReference type="InterPro" id="IPR018200">
    <property type="entry name" value="USP_CS"/>
</dbReference>
<evidence type="ECO:0000259" key="9">
    <source>
        <dbReference type="PROSITE" id="PS50206"/>
    </source>
</evidence>
<name>A0ABR3JE84_9AGAR</name>
<dbReference type="Gene3D" id="3.90.70.10">
    <property type="entry name" value="Cysteine proteinases"/>
    <property type="match status" value="1"/>
</dbReference>
<feature type="compositionally biased region" description="Low complexity" evidence="8">
    <location>
        <begin position="260"/>
        <end position="273"/>
    </location>
</feature>
<dbReference type="Proteomes" id="UP001556367">
    <property type="component" value="Unassembled WGS sequence"/>
</dbReference>
<dbReference type="InterPro" id="IPR036873">
    <property type="entry name" value="Rhodanese-like_dom_sf"/>
</dbReference>
<evidence type="ECO:0000313" key="11">
    <source>
        <dbReference type="EMBL" id="KAL0953949.1"/>
    </source>
</evidence>
<dbReference type="SUPFAM" id="SSF52821">
    <property type="entry name" value="Rhodanese/Cell cycle control phosphatase"/>
    <property type="match status" value="1"/>
</dbReference>
<accession>A0ABR3JE84</accession>
<evidence type="ECO:0000256" key="8">
    <source>
        <dbReference type="SAM" id="MobiDB-lite"/>
    </source>
</evidence>
<keyword evidence="12" id="KW-1185">Reference proteome</keyword>
<dbReference type="InterPro" id="IPR001763">
    <property type="entry name" value="Rhodanese-like_dom"/>
</dbReference>
<evidence type="ECO:0000313" key="12">
    <source>
        <dbReference type="Proteomes" id="UP001556367"/>
    </source>
</evidence>
<comment type="catalytic activity">
    <reaction evidence="1">
        <text>Thiol-dependent hydrolysis of ester, thioester, amide, peptide and isopeptide bonds formed by the C-terminal Gly of ubiquitin (a 76-residue protein attached to proteins as an intracellular targeting signal).</text>
        <dbReference type="EC" id="3.4.19.12"/>
    </reaction>
</comment>
<dbReference type="CDD" id="cd02674">
    <property type="entry name" value="Peptidase_C19R"/>
    <property type="match status" value="1"/>
</dbReference>
<protein>
    <recommendedName>
        <fullName evidence="3">ubiquitinyl hydrolase 1</fullName>
        <ecNumber evidence="3">3.4.19.12</ecNumber>
    </recommendedName>
</protein>
<dbReference type="EC" id="3.4.19.12" evidence="3"/>
<dbReference type="Pfam" id="PF00581">
    <property type="entry name" value="Rhodanese"/>
    <property type="match status" value="1"/>
</dbReference>
<comment type="caution">
    <text evidence="11">The sequence shown here is derived from an EMBL/GenBank/DDBJ whole genome shotgun (WGS) entry which is preliminary data.</text>
</comment>
<dbReference type="InterPro" id="IPR050185">
    <property type="entry name" value="Ub_carboxyl-term_hydrolase"/>
</dbReference>
<dbReference type="PROSITE" id="PS00972">
    <property type="entry name" value="USP_1"/>
    <property type="match status" value="1"/>
</dbReference>
<evidence type="ECO:0000259" key="10">
    <source>
        <dbReference type="PROSITE" id="PS50235"/>
    </source>
</evidence>
<dbReference type="SUPFAM" id="SSF54001">
    <property type="entry name" value="Cysteine proteinases"/>
    <property type="match status" value="1"/>
</dbReference>
<feature type="region of interest" description="Disordered" evidence="8">
    <location>
        <begin position="1114"/>
        <end position="1141"/>
    </location>
</feature>
<evidence type="ECO:0000256" key="3">
    <source>
        <dbReference type="ARBA" id="ARBA00012759"/>
    </source>
</evidence>
<dbReference type="EMBL" id="JASNQZ010000008">
    <property type="protein sequence ID" value="KAL0953949.1"/>
    <property type="molecule type" value="Genomic_DNA"/>
</dbReference>
<dbReference type="PANTHER" id="PTHR21646">
    <property type="entry name" value="UBIQUITIN CARBOXYL-TERMINAL HYDROLASE"/>
    <property type="match status" value="1"/>
</dbReference>
<dbReference type="InterPro" id="IPR001394">
    <property type="entry name" value="Peptidase_C19_UCH"/>
</dbReference>
<dbReference type="PANTHER" id="PTHR21646:SF95">
    <property type="entry name" value="UBIQUITIN CARBOXYL-TERMINAL HYDROLASE 4-RELATED"/>
    <property type="match status" value="1"/>
</dbReference>
<keyword evidence="4" id="KW-0645">Protease</keyword>
<feature type="compositionally biased region" description="Low complexity" evidence="8">
    <location>
        <begin position="372"/>
        <end position="386"/>
    </location>
</feature>
<feature type="compositionally biased region" description="Polar residues" evidence="8">
    <location>
        <begin position="359"/>
        <end position="371"/>
    </location>
</feature>
<gene>
    <name evidence="11" type="ORF">HGRIS_005110</name>
</gene>
<dbReference type="PROSITE" id="PS50206">
    <property type="entry name" value="RHODANESE_3"/>
    <property type="match status" value="1"/>
</dbReference>
<dbReference type="PROSITE" id="PS50235">
    <property type="entry name" value="USP_3"/>
    <property type="match status" value="1"/>
</dbReference>
<dbReference type="PROSITE" id="PS00973">
    <property type="entry name" value="USP_2"/>
    <property type="match status" value="1"/>
</dbReference>
<feature type="region of interest" description="Disordered" evidence="8">
    <location>
        <begin position="260"/>
        <end position="293"/>
    </location>
</feature>
<evidence type="ECO:0000256" key="1">
    <source>
        <dbReference type="ARBA" id="ARBA00000707"/>
    </source>
</evidence>
<feature type="region of interest" description="Disordered" evidence="8">
    <location>
        <begin position="734"/>
        <end position="756"/>
    </location>
</feature>
<comment type="similarity">
    <text evidence="2">Belongs to the peptidase C19 family.</text>
</comment>
<proteinExistence type="inferred from homology"/>
<feature type="compositionally biased region" description="Polar residues" evidence="8">
    <location>
        <begin position="175"/>
        <end position="184"/>
    </location>
</feature>
<sequence>MPGVALLPSPSSGAFNTPNGNSSASSAARPSTSSAQSDDMSIQDILNNAREKVQRETRGATAMTMIKTARRQALQGKDYETRGNLKGALAAYTQALVLAKHTVDSSEMTAENRAGKGGMLKKEFNDFFAQEGADLFERKTAVEDKLRVFETKASSPPEDPPARKSIQDRVKALQNNGLAVSTSKRISREVPMSPPSNSTSFAESRATPSSPPPPSNRLSSQLSLSSIGSPSVQQSQSRHSHSASLSSIILAPSISGASISSPPASHNFVSPSSFGPPSPSSTVSPSSSPRAQQDTFSISEFTQAFPSIDELDESAAFKLPSVPNGFPAPVGQSNNTGSSSSSGSSPDAFRSLNVPADRPSSTPLTPTSNAFTSRPSSPTRPSRSPTLVHKPSNLGLPSIKANAASSSIPSTPAVDKPPIPFTNSTSPKELQQYMKAHKVLLIDVRNRSDFEREHINHRPIVCMEPSILMREQVTSETLEDALVIAPHDESVVFTNRDKFDLVVIYDQNSTSFGPPNSPLATLVNAIYETVVQKILRHVPMLLVGGLDQWKADIGPGGVKRGLDNRSAVPFPEPQPYKPGQNGAQPANGFVNGTLSPQMNGSLPSSIVSSPSLSRSPPLTSSPALMGAVAQFDHRTPSGVQPASIDSRPLLDNIAHARSPAETSPSIFPNGSTSQLLRRPAISRAPISTPSYAQQSSSAALLNGTSPITYPQFPRQVATHNSGSITGSAFVSPPSHYDGIASPPQASINPSIPRRRSDYVDQSQEAVSGLHARPIDYPELNTQIPRPPPVASPPIAHDRQENHKRVTGMQGFGQLAATNGAPVPPRLKQDYVVTYWSDSQIGGTTGLKNLGNTCYMNAPIQCLSATLPFAQFFMNGRWRDAINMLNKMGSQGKLVQAFAQLSRTMWQGDVPYITPIDFRKTVVALNSQYSGSDQHDSPEFLSFLLDIIHEDLNRVITKPVWAPTPEYEAELERLPPQIASDREWRAWRQRNDSLIVDYFQGQLRNRLQCHTCNQTSTTYNVFSMLQLPVPSRSGKISIQKCLDAFFNTEVMEKDDAWECPRCKQKRKASKQLSLARLPPILLIHLKRFETRGRFSDKIDTFVDYPLKGLDLTNLMPPPLPPGADKGQSAPISPDDPRTQSPPYKYDLYGVTNHYGNLTSGHYTAYIASRGGWMSCDDSSVRPLDPKQVVNQKAYVLFYKRVKA</sequence>
<dbReference type="InterPro" id="IPR038765">
    <property type="entry name" value="Papain-like_cys_pep_sf"/>
</dbReference>
<dbReference type="InterPro" id="IPR028889">
    <property type="entry name" value="USP"/>
</dbReference>
<dbReference type="SMART" id="SM00450">
    <property type="entry name" value="RHOD"/>
    <property type="match status" value="1"/>
</dbReference>
<feature type="compositionally biased region" description="Basic and acidic residues" evidence="8">
    <location>
        <begin position="49"/>
        <end position="58"/>
    </location>
</feature>
<feature type="compositionally biased region" description="Low complexity" evidence="8">
    <location>
        <begin position="601"/>
        <end position="621"/>
    </location>
</feature>
<feature type="region of interest" description="Disordered" evidence="8">
    <location>
        <begin position="175"/>
        <end position="244"/>
    </location>
</feature>
<organism evidence="11 12">
    <name type="scientific">Hohenbuehelia grisea</name>
    <dbReference type="NCBI Taxonomy" id="104357"/>
    <lineage>
        <taxon>Eukaryota</taxon>
        <taxon>Fungi</taxon>
        <taxon>Dikarya</taxon>
        <taxon>Basidiomycota</taxon>
        <taxon>Agaricomycotina</taxon>
        <taxon>Agaricomycetes</taxon>
        <taxon>Agaricomycetidae</taxon>
        <taxon>Agaricales</taxon>
        <taxon>Pleurotineae</taxon>
        <taxon>Pleurotaceae</taxon>
        <taxon>Hohenbuehelia</taxon>
    </lineage>
</organism>
<evidence type="ECO:0000256" key="7">
    <source>
        <dbReference type="ARBA" id="ARBA00022807"/>
    </source>
</evidence>